<feature type="domain" description="Inhibitor I9" evidence="7">
    <location>
        <begin position="32"/>
        <end position="107"/>
    </location>
</feature>
<gene>
    <name evidence="9" type="ORF">RJ641_019487</name>
</gene>
<dbReference type="Gene3D" id="2.60.40.2310">
    <property type="match status" value="1"/>
</dbReference>
<dbReference type="CDD" id="cd02120">
    <property type="entry name" value="PA_subtilisin_like"/>
    <property type="match status" value="1"/>
</dbReference>
<sequence>MASFASWLRSSFFISLFFLLQSLFSAVFARNVHIVYMGERSYDEPELVEEAHHQILSNILGSKEAAKDSILYSYKHGFSGFAAVLTKSQAKLIADFPGVVRVVPDRIFSPQTTRSWDFLQVEPGKMNGILVKAQLGVGSIVGILDTGIWPESKSFRDVGLLETPLRWKGICQGGDQFNRNNIDKFYPIVYGEDIPSTGTDEETAGSCSSDSLNATLARGKVVLCFQSRTQRSVYVATDTVKNAGGIALIFAQFPTKDITLSTDIPLVQVDYTIGTYLLTYIGTARNPVVKFSPTKTTIGQLISPEVAHFSSRGPSSISPSVNLNLPSISIPDLKKTMTVSRTVTNVGPQNSVYIARIEAPPGTSVSVEPSILAFNSTKKKLKFKVTFCANLKVQGRYSFGYLFWEDGFHVARIPLTVRTAQSSSQATL</sequence>
<feature type="domain" description="Subtilisin-like protease fibronectin type-III" evidence="8">
    <location>
        <begin position="322"/>
        <end position="417"/>
    </location>
</feature>
<accession>A0AAN8URF5</accession>
<comment type="caution">
    <text evidence="9">The sequence shown here is derived from an EMBL/GenBank/DDBJ whole genome shotgun (WGS) entry which is preliminary data.</text>
</comment>
<reference evidence="9 10" key="1">
    <citation type="submission" date="2023-12" db="EMBL/GenBank/DDBJ databases">
        <title>A high-quality genome assembly for Dillenia turbinata (Dilleniales).</title>
        <authorList>
            <person name="Chanderbali A."/>
        </authorList>
    </citation>
    <scope>NUCLEOTIDE SEQUENCE [LARGE SCALE GENOMIC DNA]</scope>
    <source>
        <strain evidence="9">LSX21</strain>
        <tissue evidence="9">Leaf</tissue>
    </source>
</reference>
<organism evidence="9 10">
    <name type="scientific">Dillenia turbinata</name>
    <dbReference type="NCBI Taxonomy" id="194707"/>
    <lineage>
        <taxon>Eukaryota</taxon>
        <taxon>Viridiplantae</taxon>
        <taxon>Streptophyta</taxon>
        <taxon>Embryophyta</taxon>
        <taxon>Tracheophyta</taxon>
        <taxon>Spermatophyta</taxon>
        <taxon>Magnoliopsida</taxon>
        <taxon>eudicotyledons</taxon>
        <taxon>Gunneridae</taxon>
        <taxon>Pentapetalae</taxon>
        <taxon>Dilleniales</taxon>
        <taxon>Dilleniaceae</taxon>
        <taxon>Dillenia</taxon>
    </lineage>
</organism>
<evidence type="ECO:0000256" key="1">
    <source>
        <dbReference type="ARBA" id="ARBA00011073"/>
    </source>
</evidence>
<proteinExistence type="inferred from homology"/>
<dbReference type="SUPFAM" id="SSF52743">
    <property type="entry name" value="Subtilisin-like"/>
    <property type="match status" value="1"/>
</dbReference>
<comment type="similarity">
    <text evidence="1">Belongs to the peptidase S8 family.</text>
</comment>
<keyword evidence="5" id="KW-0720">Serine protease</keyword>
<dbReference type="GO" id="GO:0006508">
    <property type="term" value="P:proteolysis"/>
    <property type="evidence" value="ECO:0007669"/>
    <property type="project" value="UniProtKB-KW"/>
</dbReference>
<dbReference type="InterPro" id="IPR036852">
    <property type="entry name" value="Peptidase_S8/S53_dom_sf"/>
</dbReference>
<feature type="signal peptide" evidence="6">
    <location>
        <begin position="1"/>
        <end position="29"/>
    </location>
</feature>
<name>A0AAN8URF5_9MAGN</name>
<dbReference type="EMBL" id="JBAMMX010000024">
    <property type="protein sequence ID" value="KAK6916626.1"/>
    <property type="molecule type" value="Genomic_DNA"/>
</dbReference>
<dbReference type="Gene3D" id="3.50.30.30">
    <property type="match status" value="1"/>
</dbReference>
<evidence type="ECO:0000256" key="5">
    <source>
        <dbReference type="ARBA" id="ARBA00022825"/>
    </source>
</evidence>
<dbReference type="FunFam" id="3.30.70.80:FF:000002">
    <property type="entry name" value="Subtilisin-like protease SBT5.3"/>
    <property type="match status" value="1"/>
</dbReference>
<evidence type="ECO:0000256" key="2">
    <source>
        <dbReference type="ARBA" id="ARBA00022670"/>
    </source>
</evidence>
<dbReference type="InterPro" id="IPR045051">
    <property type="entry name" value="SBT"/>
</dbReference>
<evidence type="ECO:0000313" key="10">
    <source>
        <dbReference type="Proteomes" id="UP001370490"/>
    </source>
</evidence>
<evidence type="ECO:0000256" key="6">
    <source>
        <dbReference type="SAM" id="SignalP"/>
    </source>
</evidence>
<dbReference type="GO" id="GO:0004252">
    <property type="term" value="F:serine-type endopeptidase activity"/>
    <property type="evidence" value="ECO:0007669"/>
    <property type="project" value="InterPro"/>
</dbReference>
<keyword evidence="4" id="KW-0378">Hydrolase</keyword>
<dbReference type="InterPro" id="IPR037045">
    <property type="entry name" value="S8pro/Inhibitor_I9_sf"/>
</dbReference>
<evidence type="ECO:0000259" key="8">
    <source>
        <dbReference type="Pfam" id="PF17766"/>
    </source>
</evidence>
<evidence type="ECO:0000313" key="9">
    <source>
        <dbReference type="EMBL" id="KAK6916626.1"/>
    </source>
</evidence>
<dbReference type="Gene3D" id="3.30.70.80">
    <property type="entry name" value="Peptidase S8 propeptide/proteinase inhibitor I9"/>
    <property type="match status" value="1"/>
</dbReference>
<feature type="chain" id="PRO_5042962612" evidence="6">
    <location>
        <begin position="30"/>
        <end position="428"/>
    </location>
</feature>
<dbReference type="AlphaFoldDB" id="A0AAN8URF5"/>
<dbReference type="InterPro" id="IPR010259">
    <property type="entry name" value="S8pro/Inhibitor_I9"/>
</dbReference>
<keyword evidence="2 9" id="KW-0645">Protease</keyword>
<evidence type="ECO:0000256" key="3">
    <source>
        <dbReference type="ARBA" id="ARBA00022729"/>
    </source>
</evidence>
<protein>
    <submittedName>
        <fullName evidence="9">Subtilisin-like protease, fibronectin type-III domain</fullName>
    </submittedName>
</protein>
<keyword evidence="3 6" id="KW-0732">Signal</keyword>
<dbReference type="Proteomes" id="UP001370490">
    <property type="component" value="Unassembled WGS sequence"/>
</dbReference>
<dbReference type="Pfam" id="PF17766">
    <property type="entry name" value="fn3_6"/>
    <property type="match status" value="1"/>
</dbReference>
<evidence type="ECO:0000259" key="7">
    <source>
        <dbReference type="Pfam" id="PF05922"/>
    </source>
</evidence>
<evidence type="ECO:0000256" key="4">
    <source>
        <dbReference type="ARBA" id="ARBA00022801"/>
    </source>
</evidence>
<dbReference type="InterPro" id="IPR041469">
    <property type="entry name" value="Subtilisin-like_FN3"/>
</dbReference>
<dbReference type="Pfam" id="PF05922">
    <property type="entry name" value="Inhibitor_I9"/>
    <property type="match status" value="1"/>
</dbReference>
<keyword evidence="10" id="KW-1185">Reference proteome</keyword>
<dbReference type="PANTHER" id="PTHR10795">
    <property type="entry name" value="PROPROTEIN CONVERTASE SUBTILISIN/KEXIN"/>
    <property type="match status" value="1"/>
</dbReference>
<dbReference type="FunFam" id="2.60.40.2310:FF:000001">
    <property type="entry name" value="Subtilisin-like protease SBT1.5"/>
    <property type="match status" value="1"/>
</dbReference>